<dbReference type="AlphaFoldDB" id="A0A2J6QIE6"/>
<proteinExistence type="predicted"/>
<sequence>MLDLPLDSESNALFELFGVYSYLVITAWDERGGFINDKKGGEPVEFREMCRMETILEHELLDSTTEYTQKKNWAAGLATKSEEDWETLDLMWRSSMWDYFTNLTGSCWTHNFDPLSPLQHAKFEPWRRYGFAIWSTARIPGYGLLLPTGMYPCGLEIPYYEAWRNLLSKDEREVVDKENKRWDTELGR</sequence>
<gene>
    <name evidence="1" type="ORF">NA56DRAFT_699122</name>
</gene>
<dbReference type="Proteomes" id="UP000235672">
    <property type="component" value="Unassembled WGS sequence"/>
</dbReference>
<organism evidence="1 2">
    <name type="scientific">Hyaloscypha hepaticicola</name>
    <dbReference type="NCBI Taxonomy" id="2082293"/>
    <lineage>
        <taxon>Eukaryota</taxon>
        <taxon>Fungi</taxon>
        <taxon>Dikarya</taxon>
        <taxon>Ascomycota</taxon>
        <taxon>Pezizomycotina</taxon>
        <taxon>Leotiomycetes</taxon>
        <taxon>Helotiales</taxon>
        <taxon>Hyaloscyphaceae</taxon>
        <taxon>Hyaloscypha</taxon>
    </lineage>
</organism>
<evidence type="ECO:0000313" key="1">
    <source>
        <dbReference type="EMBL" id="PMD26038.1"/>
    </source>
</evidence>
<dbReference type="EMBL" id="KZ613469">
    <property type="protein sequence ID" value="PMD26038.1"/>
    <property type="molecule type" value="Genomic_DNA"/>
</dbReference>
<name>A0A2J6QIE6_9HELO</name>
<accession>A0A2J6QIE6</accession>
<keyword evidence="2" id="KW-1185">Reference proteome</keyword>
<evidence type="ECO:0000313" key="2">
    <source>
        <dbReference type="Proteomes" id="UP000235672"/>
    </source>
</evidence>
<reference evidence="1 2" key="1">
    <citation type="submission" date="2016-05" db="EMBL/GenBank/DDBJ databases">
        <title>A degradative enzymes factory behind the ericoid mycorrhizal symbiosis.</title>
        <authorList>
            <consortium name="DOE Joint Genome Institute"/>
            <person name="Martino E."/>
            <person name="Morin E."/>
            <person name="Grelet G."/>
            <person name="Kuo A."/>
            <person name="Kohler A."/>
            <person name="Daghino S."/>
            <person name="Barry K."/>
            <person name="Choi C."/>
            <person name="Cichocki N."/>
            <person name="Clum A."/>
            <person name="Copeland A."/>
            <person name="Hainaut M."/>
            <person name="Haridas S."/>
            <person name="Labutti K."/>
            <person name="Lindquist E."/>
            <person name="Lipzen A."/>
            <person name="Khouja H.-R."/>
            <person name="Murat C."/>
            <person name="Ohm R."/>
            <person name="Olson A."/>
            <person name="Spatafora J."/>
            <person name="Veneault-Fourrey C."/>
            <person name="Henrissat B."/>
            <person name="Grigoriev I."/>
            <person name="Martin F."/>
            <person name="Perotto S."/>
        </authorList>
    </citation>
    <scope>NUCLEOTIDE SEQUENCE [LARGE SCALE GENOMIC DNA]</scope>
    <source>
        <strain evidence="1 2">UAMH 7357</strain>
    </source>
</reference>
<protein>
    <submittedName>
        <fullName evidence="1">Uncharacterized protein</fullName>
    </submittedName>
</protein>
<dbReference type="OrthoDB" id="3543801at2759"/>
<dbReference type="STRING" id="1745343.A0A2J6QIE6"/>